<dbReference type="EMBL" id="MT142284">
    <property type="protein sequence ID" value="QJA77457.1"/>
    <property type="molecule type" value="Genomic_DNA"/>
</dbReference>
<evidence type="ECO:0000313" key="1">
    <source>
        <dbReference type="EMBL" id="QJA77457.1"/>
    </source>
</evidence>
<accession>A0A6M3K6U7</accession>
<name>A0A6M3K6U7_9ZZZZ</name>
<reference evidence="1" key="1">
    <citation type="submission" date="2020-03" db="EMBL/GenBank/DDBJ databases">
        <title>The deep terrestrial virosphere.</title>
        <authorList>
            <person name="Holmfeldt K."/>
            <person name="Nilsson E."/>
            <person name="Simone D."/>
            <person name="Lopez-Fernandez M."/>
            <person name="Wu X."/>
            <person name="de Brujin I."/>
            <person name="Lundin D."/>
            <person name="Andersson A."/>
            <person name="Bertilsson S."/>
            <person name="Dopson M."/>
        </authorList>
    </citation>
    <scope>NUCLEOTIDE SEQUENCE</scope>
    <source>
        <strain evidence="1">MM415A01300</strain>
    </source>
</reference>
<gene>
    <name evidence="1" type="ORF">MM415A01300_0002</name>
</gene>
<dbReference type="AlphaFoldDB" id="A0A6M3K6U7"/>
<sequence length="49" mass="5866">MQKHIVVYEGLLEQNEDGDLKINDSDVIFDILRFFIRENIRLTIEESKK</sequence>
<organism evidence="1">
    <name type="scientific">viral metagenome</name>
    <dbReference type="NCBI Taxonomy" id="1070528"/>
    <lineage>
        <taxon>unclassified sequences</taxon>
        <taxon>metagenomes</taxon>
        <taxon>organismal metagenomes</taxon>
    </lineage>
</organism>
<proteinExistence type="predicted"/>
<protein>
    <submittedName>
        <fullName evidence="1">Uncharacterized protein</fullName>
    </submittedName>
</protein>